<dbReference type="InterPro" id="IPR041337">
    <property type="entry name" value="hnRNP_Q_AcD"/>
</dbReference>
<feature type="compositionally biased region" description="Low complexity" evidence="1">
    <location>
        <begin position="877"/>
        <end position="895"/>
    </location>
</feature>
<feature type="compositionally biased region" description="Acidic residues" evidence="1">
    <location>
        <begin position="209"/>
        <end position="218"/>
    </location>
</feature>
<comment type="caution">
    <text evidence="3">The sequence shown here is derived from an EMBL/GenBank/DDBJ whole genome shotgun (WGS) entry which is preliminary data.</text>
</comment>
<feature type="domain" description="Heterogeneous nuclear ribonucleoprotein Q acidic" evidence="2">
    <location>
        <begin position="913"/>
        <end position="982"/>
    </location>
</feature>
<dbReference type="CDD" id="cd21039">
    <property type="entry name" value="NURR"/>
    <property type="match status" value="2"/>
</dbReference>
<evidence type="ECO:0000313" key="4">
    <source>
        <dbReference type="Proteomes" id="UP001165121"/>
    </source>
</evidence>
<feature type="compositionally biased region" description="Low complexity" evidence="1">
    <location>
        <begin position="351"/>
        <end position="366"/>
    </location>
</feature>
<feature type="compositionally biased region" description="Low complexity" evidence="1">
    <location>
        <begin position="431"/>
        <end position="440"/>
    </location>
</feature>
<accession>A0A9W6XXW0</accession>
<protein>
    <submittedName>
        <fullName evidence="3">Unnamed protein product</fullName>
    </submittedName>
</protein>
<reference evidence="3" key="1">
    <citation type="submission" date="2023-04" db="EMBL/GenBank/DDBJ databases">
        <title>Phytophthora fragariaefolia NBRC 109709.</title>
        <authorList>
            <person name="Ichikawa N."/>
            <person name="Sato H."/>
            <person name="Tonouchi N."/>
        </authorList>
    </citation>
    <scope>NUCLEOTIDE SEQUENCE</scope>
    <source>
        <strain evidence="3">NBRC 109709</strain>
    </source>
</reference>
<feature type="region of interest" description="Disordered" evidence="1">
    <location>
        <begin position="181"/>
        <end position="451"/>
    </location>
</feature>
<dbReference type="EMBL" id="BSXT01002142">
    <property type="protein sequence ID" value="GMF47312.1"/>
    <property type="molecule type" value="Genomic_DNA"/>
</dbReference>
<name>A0A9W6XXW0_9STRA</name>
<feature type="compositionally biased region" description="Basic and acidic residues" evidence="1">
    <location>
        <begin position="403"/>
        <end position="423"/>
    </location>
</feature>
<dbReference type="Proteomes" id="UP001165121">
    <property type="component" value="Unassembled WGS sequence"/>
</dbReference>
<feature type="region of interest" description="Disordered" evidence="1">
    <location>
        <begin position="559"/>
        <end position="710"/>
    </location>
</feature>
<dbReference type="Pfam" id="PF18360">
    <property type="entry name" value="hnRNP_Q_AcD"/>
    <property type="match status" value="2"/>
</dbReference>
<feature type="compositionally biased region" description="Low complexity" evidence="1">
    <location>
        <begin position="691"/>
        <end position="703"/>
    </location>
</feature>
<feature type="region of interest" description="Disordered" evidence="1">
    <location>
        <begin position="786"/>
        <end position="911"/>
    </location>
</feature>
<gene>
    <name evidence="3" type="ORF">Pfra01_001779600</name>
</gene>
<feature type="compositionally biased region" description="Polar residues" evidence="1">
    <location>
        <begin position="614"/>
        <end position="631"/>
    </location>
</feature>
<proteinExistence type="predicted"/>
<dbReference type="AlphaFoldDB" id="A0A9W6XXW0"/>
<feature type="compositionally biased region" description="Low complexity" evidence="1">
    <location>
        <begin position="181"/>
        <end position="199"/>
    </location>
</feature>
<feature type="compositionally biased region" description="Polar residues" evidence="1">
    <location>
        <begin position="367"/>
        <end position="380"/>
    </location>
</feature>
<feature type="compositionally biased region" description="Gly residues" evidence="1">
    <location>
        <begin position="821"/>
        <end position="844"/>
    </location>
</feature>
<dbReference type="PANTHER" id="PTHR35245">
    <property type="match status" value="1"/>
</dbReference>
<evidence type="ECO:0000259" key="2">
    <source>
        <dbReference type="Pfam" id="PF18360"/>
    </source>
</evidence>
<feature type="compositionally biased region" description="Basic and acidic residues" evidence="1">
    <location>
        <begin position="590"/>
        <end position="613"/>
    </location>
</feature>
<sequence length="988" mass="104351">MEPDASAASAGDAVPEHAPSEQPPASATSAAAAAGDVATTAREEAQSEEQATAETADHDDASNEAQQSDISAAVEDVNSAAVEEVDAAAVEEVDTAAVEEVDATEVEEVDATAVEEVDAAAVEEVDAVAVEEVDATEVEEVDATAVEEVDAAAVEEVDAVAVEEVGAGGMEEVDNPVDVSAASEPAAVVDDVDASVQQENEAVAGNDTADSEENDEAMDAPIQSVDETAEKSEDPEMPEQVEPPTEQVGSTETASAEQAAVVPAMEEQVAGNEAPAVETEAGDSGSALSTHHESGYDPSAPAIETSSVPHGEDEYDPANPSPAGTPVAGSSAAGEQRPAGEQEEYDPDHPSMMSAAADEVVAMEVDQPSSTTPSHEQAATTPAKRKADDQPNASSTSPANGDADSKRPRYIDNNDIHHEDDRKHGRRRCASNDSTASSNTSKHKRHEEDHKGLSAAAWDRLMDFQSSGEFRVTQVSRAAFASVGAMPEFAQIAIIARFVRTPMRDVRDKNGQLMRIYREYQKENPQIAALQPVDAFMSDYKSDPGLFRFGYAPPQPATGVSNVQVPYQHDMPDEDAPVRHSPRQARGATPRKEPESNPPKSVDEFGRTTHSDKANTPSVPVNTPSQKSTVSDPRLASRSRQEPPLSATQTMPRSATGARAEDPRRREQPHPQSTSGAGRDPRRRGPMASLQSSPRGGQSGPSRAAVPSEMYDRLPVAVKAVVDSMRREGRLQEPLNDNVVTRLLHLPERVALQAVENFSNVDLSQVENLQGFLVGIINRVNEKAIASEKQQHRPQVPSPRGHAAATLPRGGGYGAPPQGGSVLGGPPQGGRLNGGNGGNVGGFRGQVTPMAPGPGPALYERPYEAPQDPRDPRRRQQPAQQGPPQQYGGAMRGPPQAGPGRGPGMGMPSFAALPMSVQNHIHSLVASRTLSSLEELGGKCYEVLGQLSEPLANQVLTRFAGANLSNVRNKSGFLIGVVKRARQEYGFN</sequence>
<feature type="region of interest" description="Disordered" evidence="1">
    <location>
        <begin position="1"/>
        <end position="78"/>
    </location>
</feature>
<feature type="compositionally biased region" description="Basic and acidic residues" evidence="1">
    <location>
        <begin position="861"/>
        <end position="871"/>
    </location>
</feature>
<evidence type="ECO:0000313" key="3">
    <source>
        <dbReference type="EMBL" id="GMF47312.1"/>
    </source>
</evidence>
<feature type="compositionally biased region" description="Low complexity" evidence="1">
    <location>
        <begin position="23"/>
        <end position="40"/>
    </location>
</feature>
<organism evidence="3 4">
    <name type="scientific">Phytophthora fragariaefolia</name>
    <dbReference type="NCBI Taxonomy" id="1490495"/>
    <lineage>
        <taxon>Eukaryota</taxon>
        <taxon>Sar</taxon>
        <taxon>Stramenopiles</taxon>
        <taxon>Oomycota</taxon>
        <taxon>Peronosporomycetes</taxon>
        <taxon>Peronosporales</taxon>
        <taxon>Peronosporaceae</taxon>
        <taxon>Phytophthora</taxon>
    </lineage>
</organism>
<feature type="compositionally biased region" description="Polar residues" evidence="1">
    <location>
        <begin position="247"/>
        <end position="256"/>
    </location>
</feature>
<feature type="compositionally biased region" description="Basic and acidic residues" evidence="1">
    <location>
        <begin position="659"/>
        <end position="669"/>
    </location>
</feature>
<dbReference type="PANTHER" id="PTHR35245:SF2">
    <property type="entry name" value="DISINTEGRIN DOMAIN-CONTAINING PROTEIN"/>
    <property type="match status" value="1"/>
</dbReference>
<dbReference type="OrthoDB" id="127097at2759"/>
<keyword evidence="4" id="KW-1185">Reference proteome</keyword>
<evidence type="ECO:0000256" key="1">
    <source>
        <dbReference type="SAM" id="MobiDB-lite"/>
    </source>
</evidence>
<feature type="domain" description="Heterogeneous nuclear ribonucleoprotein Q acidic" evidence="2">
    <location>
        <begin position="714"/>
        <end position="780"/>
    </location>
</feature>